<evidence type="ECO:0000256" key="2">
    <source>
        <dbReference type="ARBA" id="ARBA00093774"/>
    </source>
</evidence>
<evidence type="ECO:0000256" key="1">
    <source>
        <dbReference type="ARBA" id="ARBA00022729"/>
    </source>
</evidence>
<feature type="domain" description="Low molecular weight antigen MTB12-like C-terminal" evidence="5">
    <location>
        <begin position="58"/>
        <end position="166"/>
    </location>
</feature>
<gene>
    <name evidence="6" type="ORF">M6B22_16810</name>
</gene>
<feature type="compositionally biased region" description="Low complexity" evidence="3">
    <location>
        <begin position="27"/>
        <end position="38"/>
    </location>
</feature>
<evidence type="ECO:0000313" key="6">
    <source>
        <dbReference type="EMBL" id="WAX56186.1"/>
    </source>
</evidence>
<dbReference type="RefSeq" id="WP_269442715.1">
    <property type="nucleotide sequence ID" value="NZ_CP097463.1"/>
</dbReference>
<sequence length="181" mass="17992">MIISGIGRGRLAVAAAAVAVVAAAGCSSSKSGPATSTTGGTGGPTGATASSATPSADAATVAAIKNAYAKFFAPDTPEQVSLGLLQNGAAFKATIEKQGQGGYAQKSSAKVSAVSLTSADVAKVVYTIYVGNQPMLADQPGFAVRENGTWQVAEHTFCQLLTLENSAPAECQTPAGMNPPK</sequence>
<protein>
    <recommendedName>
        <fullName evidence="5">Low molecular weight antigen MTB12-like C-terminal domain-containing protein</fullName>
    </recommendedName>
</protein>
<accession>A0ABY7JUH4</accession>
<dbReference type="InterPro" id="IPR058644">
    <property type="entry name" value="Mtb12-like_C"/>
</dbReference>
<keyword evidence="1 4" id="KW-0732">Signal</keyword>
<feature type="signal peptide" evidence="4">
    <location>
        <begin position="1"/>
        <end position="24"/>
    </location>
</feature>
<proteinExistence type="inferred from homology"/>
<dbReference type="Proteomes" id="UP001164693">
    <property type="component" value="Chromosome"/>
</dbReference>
<evidence type="ECO:0000256" key="4">
    <source>
        <dbReference type="SAM" id="SignalP"/>
    </source>
</evidence>
<dbReference type="Pfam" id="PF26580">
    <property type="entry name" value="Mtb12_C"/>
    <property type="match status" value="1"/>
</dbReference>
<dbReference type="EMBL" id="CP097463">
    <property type="protein sequence ID" value="WAX56186.1"/>
    <property type="molecule type" value="Genomic_DNA"/>
</dbReference>
<name>A0ABY7JUH4_9ACTN</name>
<evidence type="ECO:0000313" key="7">
    <source>
        <dbReference type="Proteomes" id="UP001164693"/>
    </source>
</evidence>
<feature type="chain" id="PRO_5046722692" description="Low molecular weight antigen MTB12-like C-terminal domain-containing protein" evidence="4">
    <location>
        <begin position="25"/>
        <end position="181"/>
    </location>
</feature>
<comment type="similarity">
    <text evidence="2">Belongs to the MTB12 family.</text>
</comment>
<organism evidence="6 7">
    <name type="scientific">Jatrophihabitans cynanchi</name>
    <dbReference type="NCBI Taxonomy" id="2944128"/>
    <lineage>
        <taxon>Bacteria</taxon>
        <taxon>Bacillati</taxon>
        <taxon>Actinomycetota</taxon>
        <taxon>Actinomycetes</taxon>
        <taxon>Jatrophihabitantales</taxon>
        <taxon>Jatrophihabitantaceae</taxon>
        <taxon>Jatrophihabitans</taxon>
    </lineage>
</organism>
<evidence type="ECO:0000259" key="5">
    <source>
        <dbReference type="Pfam" id="PF26580"/>
    </source>
</evidence>
<feature type="region of interest" description="Disordered" evidence="3">
    <location>
        <begin position="27"/>
        <end position="52"/>
    </location>
</feature>
<keyword evidence="7" id="KW-1185">Reference proteome</keyword>
<evidence type="ECO:0000256" key="3">
    <source>
        <dbReference type="SAM" id="MobiDB-lite"/>
    </source>
</evidence>
<reference evidence="6" key="1">
    <citation type="submission" date="2022-05" db="EMBL/GenBank/DDBJ databases">
        <title>Jatrophihabitans sp. SB3-54 whole genome sequence.</title>
        <authorList>
            <person name="Suh M.K."/>
            <person name="Eom M.K."/>
            <person name="Kim J.S."/>
            <person name="Kim H.S."/>
            <person name="Do H.E."/>
            <person name="Shin Y.K."/>
            <person name="Lee J.-S."/>
        </authorList>
    </citation>
    <scope>NUCLEOTIDE SEQUENCE</scope>
    <source>
        <strain evidence="6">SB3-54</strain>
    </source>
</reference>